<proteinExistence type="predicted"/>
<dbReference type="PRINTS" id="PR00449">
    <property type="entry name" value="RASTRNSFRMNG"/>
</dbReference>
<dbReference type="SMART" id="SM00173">
    <property type="entry name" value="RAS"/>
    <property type="match status" value="1"/>
</dbReference>
<dbReference type="InterPro" id="IPR027417">
    <property type="entry name" value="P-loop_NTPase"/>
</dbReference>
<dbReference type="GO" id="GO:0007165">
    <property type="term" value="P:signal transduction"/>
    <property type="evidence" value="ECO:0007669"/>
    <property type="project" value="InterPro"/>
</dbReference>
<name>A0A2R4IKW9_9EUKA</name>
<evidence type="ECO:0000313" key="3">
    <source>
        <dbReference type="EMBL" id="AVV26990.1"/>
    </source>
</evidence>
<reference evidence="3" key="1">
    <citation type="journal article" date="2018" name="Sci. Rep.">
        <title>Extensive molecular tinkering in the evolution of the membrane attachment mode of the Rheb GTPase.</title>
        <authorList>
            <person name="Zahonova K."/>
            <person name="Petrzelkova R."/>
            <person name="Valach M."/>
            <person name="Yazaki E."/>
            <person name="Tikhonenkov D.V."/>
            <person name="Butenko A."/>
            <person name="Janouskovec J."/>
            <person name="Hrda S."/>
            <person name="Klimes V."/>
            <person name="Burger G."/>
            <person name="Inagaki Y."/>
            <person name="Keeling P.J."/>
            <person name="Hampl V."/>
            <person name="Flegontov P."/>
            <person name="Yurchenko V."/>
            <person name="Elias M."/>
        </authorList>
    </citation>
    <scope>NUCLEOTIDE SEQUENCE</scope>
    <source>
        <strain evidence="3">249</strain>
    </source>
</reference>
<evidence type="ECO:0000256" key="1">
    <source>
        <dbReference type="ARBA" id="ARBA00022741"/>
    </source>
</evidence>
<sequence length="188" mass="20376">MAAKSRKVVVMGYFGVGKSAVTAQFVQGEFPGSYNATVMHSNYRKTIKVRGQEFDLEILDTAGQYESSNLDPHYGLGVDGYIFVYGINSIVSFNTCKAINDKVLNLWGTASVPLVLVGNKSDLAAAHRQVSRDEAETLAGQWGCEFVECSAKDNQNVDTVFMKLLDQMEKARPSAPSSGKQSGGCSLM</sequence>
<dbReference type="GO" id="GO:0005525">
    <property type="term" value="F:GTP binding"/>
    <property type="evidence" value="ECO:0007669"/>
    <property type="project" value="UniProtKB-KW"/>
</dbReference>
<dbReference type="PROSITE" id="PS51420">
    <property type="entry name" value="RHO"/>
    <property type="match status" value="1"/>
</dbReference>
<dbReference type="NCBIfam" id="TIGR00231">
    <property type="entry name" value="small_GTP"/>
    <property type="match status" value="1"/>
</dbReference>
<dbReference type="PROSITE" id="PS51419">
    <property type="entry name" value="RAB"/>
    <property type="match status" value="1"/>
</dbReference>
<organism evidence="3">
    <name type="scientific">Malawimonas sp</name>
    <dbReference type="NCBI Taxonomy" id="2152667"/>
    <lineage>
        <taxon>Eukaryota</taxon>
        <taxon>Malawimonadida</taxon>
        <taxon>Malawimonadidae</taxon>
        <taxon>Malawimonas</taxon>
    </lineage>
</organism>
<dbReference type="InterPro" id="IPR001806">
    <property type="entry name" value="Small_GTPase"/>
</dbReference>
<dbReference type="InterPro" id="IPR020849">
    <property type="entry name" value="Small_GTPase_Ras-type"/>
</dbReference>
<dbReference type="GO" id="GO:0016020">
    <property type="term" value="C:membrane"/>
    <property type="evidence" value="ECO:0007669"/>
    <property type="project" value="InterPro"/>
</dbReference>
<dbReference type="SUPFAM" id="SSF52540">
    <property type="entry name" value="P-loop containing nucleoside triphosphate hydrolases"/>
    <property type="match status" value="1"/>
</dbReference>
<reference evidence="3" key="2">
    <citation type="submission" date="2018-02" db="EMBL/GenBank/DDBJ databases">
        <authorList>
            <person name="Cohen D.B."/>
            <person name="Kent A.D."/>
        </authorList>
    </citation>
    <scope>NUCLEOTIDE SEQUENCE</scope>
    <source>
        <strain evidence="3">249</strain>
    </source>
</reference>
<dbReference type="AlphaFoldDB" id="A0A2R4IKW9"/>
<dbReference type="FunFam" id="3.40.50.300:FF:001447">
    <property type="entry name" value="Ras-related protein Rab-1B"/>
    <property type="match status" value="1"/>
</dbReference>
<dbReference type="SMART" id="SM00175">
    <property type="entry name" value="RAB"/>
    <property type="match status" value="1"/>
</dbReference>
<keyword evidence="1" id="KW-0547">Nucleotide-binding</keyword>
<dbReference type="GO" id="GO:0003924">
    <property type="term" value="F:GTPase activity"/>
    <property type="evidence" value="ECO:0007669"/>
    <property type="project" value="InterPro"/>
</dbReference>
<dbReference type="PROSITE" id="PS51421">
    <property type="entry name" value="RAS"/>
    <property type="match status" value="1"/>
</dbReference>
<dbReference type="InterPro" id="IPR005225">
    <property type="entry name" value="Small_GTP-bd"/>
</dbReference>
<dbReference type="Pfam" id="PF00071">
    <property type="entry name" value="Ras"/>
    <property type="match status" value="1"/>
</dbReference>
<accession>A0A2R4IKW9</accession>
<dbReference type="EMBL" id="MG905950">
    <property type="protein sequence ID" value="AVV26990.1"/>
    <property type="molecule type" value="Genomic_DNA"/>
</dbReference>
<dbReference type="SMART" id="SM00174">
    <property type="entry name" value="RHO"/>
    <property type="match status" value="1"/>
</dbReference>
<keyword evidence="2" id="KW-0342">GTP-binding</keyword>
<protein>
    <submittedName>
        <fullName evidence="3">Rheb</fullName>
    </submittedName>
</protein>
<dbReference type="PANTHER" id="PTHR24070">
    <property type="entry name" value="RAS, DI-RAS, AND RHEB FAMILY MEMBERS OF SMALL GTPASE SUPERFAMILY"/>
    <property type="match status" value="1"/>
</dbReference>
<evidence type="ECO:0000256" key="2">
    <source>
        <dbReference type="ARBA" id="ARBA00023134"/>
    </source>
</evidence>
<dbReference type="Gene3D" id="3.40.50.300">
    <property type="entry name" value="P-loop containing nucleotide triphosphate hydrolases"/>
    <property type="match status" value="1"/>
</dbReference>